<dbReference type="SUPFAM" id="SSF47336">
    <property type="entry name" value="ACP-like"/>
    <property type="match status" value="1"/>
</dbReference>
<dbReference type="GO" id="GO:0000036">
    <property type="term" value="F:acyl carrier activity"/>
    <property type="evidence" value="ECO:0007669"/>
    <property type="project" value="InterPro"/>
</dbReference>
<evidence type="ECO:0000313" key="1">
    <source>
        <dbReference type="EnsemblPlants" id="HORVU.MOREX.r3.3HG0278780.1.CDS1"/>
    </source>
</evidence>
<dbReference type="Gene3D" id="1.10.1200.10">
    <property type="entry name" value="ACP-like"/>
    <property type="match status" value="1"/>
</dbReference>
<keyword evidence="2" id="KW-1185">Reference proteome</keyword>
<dbReference type="PANTHER" id="PTHR46153">
    <property type="entry name" value="ACYL CARRIER PROTEIN"/>
    <property type="match status" value="1"/>
</dbReference>
<dbReference type="ExpressionAtlas" id="A0A287L9R3">
    <property type="expression patterns" value="baseline and differential"/>
</dbReference>
<accession>A0A287L9R3</accession>
<dbReference type="Gramene" id="HORVU.MOREX.r3.3HG0278780.1">
    <property type="protein sequence ID" value="HORVU.MOREX.r3.3HG0278780.1.CDS1"/>
    <property type="gene ID" value="HORVU.MOREX.r3.3HG0278780"/>
</dbReference>
<dbReference type="AlphaFoldDB" id="A0A287L9R3"/>
<proteinExistence type="predicted"/>
<dbReference type="InterPro" id="IPR044813">
    <property type="entry name" value="ACP_chloroplastic"/>
</dbReference>
<protein>
    <recommendedName>
        <fullName evidence="3">Acyl carrier protein</fullName>
    </recommendedName>
</protein>
<reference evidence="1" key="2">
    <citation type="submission" date="2020-10" db="EMBL/GenBank/DDBJ databases">
        <authorList>
            <person name="Scholz U."/>
            <person name="Mascher M."/>
            <person name="Fiebig A."/>
        </authorList>
    </citation>
    <scope>NUCLEOTIDE SEQUENCE [LARGE SCALE GENOMIC DNA]</scope>
    <source>
        <strain evidence="1">cv. Morex</strain>
    </source>
</reference>
<evidence type="ECO:0000313" key="2">
    <source>
        <dbReference type="Proteomes" id="UP000011116"/>
    </source>
</evidence>
<sequence>MSAPFVAMSGSAVFPAHRVQVSSSSSRRRCAACFSRQSFPLISIRSAPPKRLLNLACSVHAHTFLHSTPSSSIFTLNAPTSISQQNSCSMLSTSICLSDDDGGDVSLKMCSEFANPSFDVQAKQDTIDKVCGIVKKQLAVAQDTLVNGDTKFTDLGADSLDTVYPLPFPKLTAHDDSTSIRLLHSDRRWI</sequence>
<dbReference type="InterPro" id="IPR036736">
    <property type="entry name" value="ACP-like_sf"/>
</dbReference>
<reference evidence="1" key="3">
    <citation type="submission" date="2022-01" db="UniProtKB">
        <authorList>
            <consortium name="EnsemblPlants"/>
        </authorList>
    </citation>
    <scope>IDENTIFICATION</scope>
    <source>
        <strain evidence="1">subsp. vulgare</strain>
    </source>
</reference>
<dbReference type="SMR" id="A0A287L9R3"/>
<reference evidence="2" key="1">
    <citation type="journal article" date="2012" name="Nature">
        <title>A physical, genetic and functional sequence assembly of the barley genome.</title>
        <authorList>
            <consortium name="The International Barley Genome Sequencing Consortium"/>
            <person name="Mayer K.F."/>
            <person name="Waugh R."/>
            <person name="Brown J.W."/>
            <person name="Schulman A."/>
            <person name="Langridge P."/>
            <person name="Platzer M."/>
            <person name="Fincher G.B."/>
            <person name="Muehlbauer G.J."/>
            <person name="Sato K."/>
            <person name="Close T.J."/>
            <person name="Wise R.P."/>
            <person name="Stein N."/>
        </authorList>
    </citation>
    <scope>NUCLEOTIDE SEQUENCE [LARGE SCALE GENOMIC DNA]</scope>
    <source>
        <strain evidence="2">cv. Morex</strain>
    </source>
</reference>
<dbReference type="PANTHER" id="PTHR46153:SF16">
    <property type="entry name" value="ACYL CARRIER PROTEIN"/>
    <property type="match status" value="1"/>
</dbReference>
<dbReference type="EnsemblPlants" id="HORVU.MOREX.r3.3HG0278780.1">
    <property type="protein sequence ID" value="HORVU.MOREX.r3.3HG0278780.1.CDS1"/>
    <property type="gene ID" value="HORVU.MOREX.r3.3HG0278780"/>
</dbReference>
<organism evidence="1 2">
    <name type="scientific">Hordeum vulgare subsp. vulgare</name>
    <name type="common">Domesticated barley</name>
    <dbReference type="NCBI Taxonomy" id="112509"/>
    <lineage>
        <taxon>Eukaryota</taxon>
        <taxon>Viridiplantae</taxon>
        <taxon>Streptophyta</taxon>
        <taxon>Embryophyta</taxon>
        <taxon>Tracheophyta</taxon>
        <taxon>Spermatophyta</taxon>
        <taxon>Magnoliopsida</taxon>
        <taxon>Liliopsida</taxon>
        <taxon>Poales</taxon>
        <taxon>Poaceae</taxon>
        <taxon>BOP clade</taxon>
        <taxon>Pooideae</taxon>
        <taxon>Triticodae</taxon>
        <taxon>Triticeae</taxon>
        <taxon>Hordeinae</taxon>
        <taxon>Hordeum</taxon>
    </lineage>
</organism>
<dbReference type="Proteomes" id="UP000011116">
    <property type="component" value="Chromosome 3H"/>
</dbReference>
<name>A0A287L9R3_HORVV</name>
<evidence type="ECO:0008006" key="3">
    <source>
        <dbReference type="Google" id="ProtNLM"/>
    </source>
</evidence>